<feature type="compositionally biased region" description="Gly residues" evidence="1">
    <location>
        <begin position="100"/>
        <end position="109"/>
    </location>
</feature>
<feature type="transmembrane region" description="Helical" evidence="2">
    <location>
        <begin position="56"/>
        <end position="79"/>
    </location>
</feature>
<feature type="transmembrane region" description="Helical" evidence="2">
    <location>
        <begin position="31"/>
        <end position="49"/>
    </location>
</feature>
<organism evidence="3 4">
    <name type="scientific">Ornithinimicrobium tianjinense</name>
    <dbReference type="NCBI Taxonomy" id="1195761"/>
    <lineage>
        <taxon>Bacteria</taxon>
        <taxon>Bacillati</taxon>
        <taxon>Actinomycetota</taxon>
        <taxon>Actinomycetes</taxon>
        <taxon>Micrococcales</taxon>
        <taxon>Ornithinimicrobiaceae</taxon>
        <taxon>Ornithinimicrobium</taxon>
    </lineage>
</organism>
<feature type="region of interest" description="Disordered" evidence="1">
    <location>
        <begin position="83"/>
        <end position="109"/>
    </location>
</feature>
<sequence length="109" mass="10801">MVLGVVAGVGLQFALGFILTVALMGTGREDLAIWAIFAVAAVALGILLVPRWRRAGAGMVLGLAIGSIVFAGICGAYLANPPSPGQGPGERPVLVPTQGQGQGHGAGLG</sequence>
<gene>
    <name evidence="3" type="ORF">GCM10011366_13030</name>
</gene>
<keyword evidence="2" id="KW-0812">Transmembrane</keyword>
<evidence type="ECO:0000256" key="1">
    <source>
        <dbReference type="SAM" id="MobiDB-lite"/>
    </source>
</evidence>
<evidence type="ECO:0000313" key="3">
    <source>
        <dbReference type="EMBL" id="GGF46700.1"/>
    </source>
</evidence>
<dbReference type="Proteomes" id="UP000605670">
    <property type="component" value="Unassembled WGS sequence"/>
</dbReference>
<evidence type="ECO:0000256" key="2">
    <source>
        <dbReference type="SAM" id="Phobius"/>
    </source>
</evidence>
<accession>A0A917BIV3</accession>
<proteinExistence type="predicted"/>
<keyword evidence="2" id="KW-0472">Membrane</keyword>
<protein>
    <submittedName>
        <fullName evidence="3">Uncharacterized protein</fullName>
    </submittedName>
</protein>
<evidence type="ECO:0000313" key="4">
    <source>
        <dbReference type="Proteomes" id="UP000605670"/>
    </source>
</evidence>
<dbReference type="EMBL" id="BMEM01000001">
    <property type="protein sequence ID" value="GGF46700.1"/>
    <property type="molecule type" value="Genomic_DNA"/>
</dbReference>
<name>A0A917BIV3_9MICO</name>
<keyword evidence="2" id="KW-1133">Transmembrane helix</keyword>
<keyword evidence="4" id="KW-1185">Reference proteome</keyword>
<reference evidence="3" key="2">
    <citation type="submission" date="2020-09" db="EMBL/GenBank/DDBJ databases">
        <authorList>
            <person name="Sun Q."/>
            <person name="Zhou Y."/>
        </authorList>
    </citation>
    <scope>NUCLEOTIDE SEQUENCE</scope>
    <source>
        <strain evidence="3">CGMCC 1.12160</strain>
    </source>
</reference>
<feature type="transmembrane region" description="Helical" evidence="2">
    <location>
        <begin position="5"/>
        <end position="25"/>
    </location>
</feature>
<dbReference type="AlphaFoldDB" id="A0A917BIV3"/>
<comment type="caution">
    <text evidence="3">The sequence shown here is derived from an EMBL/GenBank/DDBJ whole genome shotgun (WGS) entry which is preliminary data.</text>
</comment>
<reference evidence="3" key="1">
    <citation type="journal article" date="2014" name="Int. J. Syst. Evol. Microbiol.">
        <title>Complete genome sequence of Corynebacterium casei LMG S-19264T (=DSM 44701T), isolated from a smear-ripened cheese.</title>
        <authorList>
            <consortium name="US DOE Joint Genome Institute (JGI-PGF)"/>
            <person name="Walter F."/>
            <person name="Albersmeier A."/>
            <person name="Kalinowski J."/>
            <person name="Ruckert C."/>
        </authorList>
    </citation>
    <scope>NUCLEOTIDE SEQUENCE</scope>
    <source>
        <strain evidence="3">CGMCC 1.12160</strain>
    </source>
</reference>